<dbReference type="OrthoDB" id="5354021at2"/>
<organism evidence="1 2">
    <name type="scientific">Roseiarcus fermentans</name>
    <dbReference type="NCBI Taxonomy" id="1473586"/>
    <lineage>
        <taxon>Bacteria</taxon>
        <taxon>Pseudomonadati</taxon>
        <taxon>Pseudomonadota</taxon>
        <taxon>Alphaproteobacteria</taxon>
        <taxon>Hyphomicrobiales</taxon>
        <taxon>Roseiarcaceae</taxon>
        <taxon>Roseiarcus</taxon>
    </lineage>
</organism>
<gene>
    <name evidence="1" type="ORF">DFR50_12187</name>
</gene>
<dbReference type="AlphaFoldDB" id="A0A366F518"/>
<reference evidence="1 2" key="1">
    <citation type="submission" date="2018-06" db="EMBL/GenBank/DDBJ databases">
        <title>Genomic Encyclopedia of Type Strains, Phase IV (KMG-IV): sequencing the most valuable type-strain genomes for metagenomic binning, comparative biology and taxonomic classification.</title>
        <authorList>
            <person name="Goeker M."/>
        </authorList>
    </citation>
    <scope>NUCLEOTIDE SEQUENCE [LARGE SCALE GENOMIC DNA]</scope>
    <source>
        <strain evidence="1 2">DSM 24875</strain>
    </source>
</reference>
<comment type="caution">
    <text evidence="1">The sequence shown here is derived from an EMBL/GenBank/DDBJ whole genome shotgun (WGS) entry which is preliminary data.</text>
</comment>
<evidence type="ECO:0000313" key="1">
    <source>
        <dbReference type="EMBL" id="RBP09741.1"/>
    </source>
</evidence>
<evidence type="ECO:0000313" key="2">
    <source>
        <dbReference type="Proteomes" id="UP000253529"/>
    </source>
</evidence>
<dbReference type="RefSeq" id="WP_113890746.1">
    <property type="nucleotide sequence ID" value="NZ_QNRK01000021.1"/>
</dbReference>
<sequence length="283" mass="31082">MTTPCDFASFWHGGPLHAFAYACLASFPKEGARLGLYGYDAGLEVPPGVALMDARAICPDETLVSRYLANGKPSIATFADMFRYRMIRATGLCWVDTDLVCLRRPAFANDPYVFCRQADAVSALLVNNAVLRLPRDDPALAELVATADAAAGVDGRWGALGPFLLTPALEKHGLYARAFAPRVCYPIEPEQFWKPFLPAFRDEVATKVEGATFLHLWSEAIRWSGYDYRACPPEGSFLHERFERLGVLGRFARTSDEDEVLRRMGEQIAASRARPAAPSGGDG</sequence>
<dbReference type="Proteomes" id="UP000253529">
    <property type="component" value="Unassembled WGS sequence"/>
</dbReference>
<evidence type="ECO:0008006" key="3">
    <source>
        <dbReference type="Google" id="ProtNLM"/>
    </source>
</evidence>
<name>A0A366F518_9HYPH</name>
<keyword evidence="2" id="KW-1185">Reference proteome</keyword>
<dbReference type="EMBL" id="QNRK01000021">
    <property type="protein sequence ID" value="RBP09741.1"/>
    <property type="molecule type" value="Genomic_DNA"/>
</dbReference>
<proteinExistence type="predicted"/>
<accession>A0A366F518</accession>
<protein>
    <recommendedName>
        <fullName evidence="3">Alpha 1,4-glycosyltransferase</fullName>
    </recommendedName>
</protein>